<dbReference type="RefSeq" id="WP_052017561.1">
    <property type="nucleotide sequence ID" value="NZ_CP050079.1"/>
</dbReference>
<dbReference type="AlphaFoldDB" id="A0AAW8YGR2"/>
<dbReference type="GeneID" id="57366820"/>
<organism evidence="1 2">
    <name type="scientific">Pediococcus acidilactici</name>
    <dbReference type="NCBI Taxonomy" id="1254"/>
    <lineage>
        <taxon>Bacteria</taxon>
        <taxon>Bacillati</taxon>
        <taxon>Bacillota</taxon>
        <taxon>Bacilli</taxon>
        <taxon>Lactobacillales</taxon>
        <taxon>Lactobacillaceae</taxon>
        <taxon>Pediococcus</taxon>
        <taxon>Pediococcus acidilactici group</taxon>
    </lineage>
</organism>
<evidence type="ECO:0000313" key="1">
    <source>
        <dbReference type="EMBL" id="MDV2620936.1"/>
    </source>
</evidence>
<accession>A0AAW8YGR2</accession>
<evidence type="ECO:0008006" key="3">
    <source>
        <dbReference type="Google" id="ProtNLM"/>
    </source>
</evidence>
<reference evidence="1" key="1">
    <citation type="journal article" date="2023" name="PeerJ">
        <title>Selection and evaluation of lactic acid bacteria from chicken feces in Thailand as potential probiotics.</title>
        <authorList>
            <person name="Khurajog B."/>
            <person name="Disastra Y."/>
            <person name="Lawwyne L.D."/>
            <person name="Sirichokchatchawan W."/>
            <person name="Niyomtham W."/>
            <person name="Yindee J."/>
            <person name="Hampson D.J."/>
            <person name="Prapasarakul N."/>
        </authorList>
    </citation>
    <scope>NUCLEOTIDE SEQUENCE</scope>
    <source>
        <strain evidence="1">BF9</strain>
    </source>
</reference>
<proteinExistence type="predicted"/>
<evidence type="ECO:0000313" key="2">
    <source>
        <dbReference type="Proteomes" id="UP001280897"/>
    </source>
</evidence>
<dbReference type="EMBL" id="JAWJAV010000002">
    <property type="protein sequence ID" value="MDV2620936.1"/>
    <property type="molecule type" value="Genomic_DNA"/>
</dbReference>
<reference evidence="1" key="2">
    <citation type="submission" date="2023-10" db="EMBL/GenBank/DDBJ databases">
        <authorList>
            <person name="Khurajog B."/>
        </authorList>
    </citation>
    <scope>NUCLEOTIDE SEQUENCE</scope>
    <source>
        <strain evidence="1">BF9</strain>
    </source>
</reference>
<comment type="caution">
    <text evidence="1">The sequence shown here is derived from an EMBL/GenBank/DDBJ whole genome shotgun (WGS) entry which is preliminary data.</text>
</comment>
<name>A0AAW8YGR2_PEDAC</name>
<protein>
    <recommendedName>
        <fullName evidence="3">NIPSNAP domain-containing protein</fullName>
    </recommendedName>
</protein>
<sequence>MKQKFLKHIITPLHEREDTLFQLRIYTINNNKNADIYLDKHWKRHLVSLPKHGITVHNVYKEVGTDGECRIFALVSSTRDLSAQNKEYMDSKDFVEDMAGFDMSAIKSVQEINLDKKY</sequence>
<dbReference type="Proteomes" id="UP001280897">
    <property type="component" value="Unassembled WGS sequence"/>
</dbReference>
<gene>
    <name evidence="1" type="ORF">R0G89_04220</name>
</gene>